<evidence type="ECO:0000313" key="7">
    <source>
        <dbReference type="Proteomes" id="UP001642360"/>
    </source>
</evidence>
<keyword evidence="2" id="KW-0378">Hydrolase</keyword>
<keyword evidence="3" id="KW-0347">Helicase</keyword>
<organism evidence="6 7">
    <name type="scientific">Ilex paraguariensis</name>
    <name type="common">yerba mate</name>
    <dbReference type="NCBI Taxonomy" id="185542"/>
    <lineage>
        <taxon>Eukaryota</taxon>
        <taxon>Viridiplantae</taxon>
        <taxon>Streptophyta</taxon>
        <taxon>Embryophyta</taxon>
        <taxon>Tracheophyta</taxon>
        <taxon>Spermatophyta</taxon>
        <taxon>Magnoliopsida</taxon>
        <taxon>eudicotyledons</taxon>
        <taxon>Gunneridae</taxon>
        <taxon>Pentapetalae</taxon>
        <taxon>asterids</taxon>
        <taxon>campanulids</taxon>
        <taxon>Aquifoliales</taxon>
        <taxon>Aquifoliaceae</taxon>
        <taxon>Ilex</taxon>
    </lineage>
</organism>
<evidence type="ECO:0000256" key="2">
    <source>
        <dbReference type="ARBA" id="ARBA00022801"/>
    </source>
</evidence>
<feature type="domain" description="ERCC3/RAD25/XPB helicase C-terminal" evidence="5">
    <location>
        <begin position="16"/>
        <end position="59"/>
    </location>
</feature>
<keyword evidence="1" id="KW-0547">Nucleotide-binding</keyword>
<keyword evidence="4" id="KW-0067">ATP-binding</keyword>
<gene>
    <name evidence="6" type="ORF">ILEXP_LOCUS9546</name>
</gene>
<dbReference type="PANTHER" id="PTHR11274:SF0">
    <property type="entry name" value="GENERAL TRANSCRIPTION AND DNA REPAIR FACTOR IIH HELICASE SUBUNIT XPB"/>
    <property type="match status" value="1"/>
</dbReference>
<accession>A0ABC8RAX4</accession>
<dbReference type="GO" id="GO:0005524">
    <property type="term" value="F:ATP binding"/>
    <property type="evidence" value="ECO:0007669"/>
    <property type="project" value="UniProtKB-KW"/>
</dbReference>
<evidence type="ECO:0000259" key="5">
    <source>
        <dbReference type="Pfam" id="PF16203"/>
    </source>
</evidence>
<reference evidence="6 7" key="1">
    <citation type="submission" date="2024-02" db="EMBL/GenBank/DDBJ databases">
        <authorList>
            <person name="Vignale AGUSTIN F."/>
            <person name="Sosa J E."/>
            <person name="Modenutti C."/>
        </authorList>
    </citation>
    <scope>NUCLEOTIDE SEQUENCE [LARGE SCALE GENOMIC DNA]</scope>
</reference>
<dbReference type="EMBL" id="CAUOFW020001181">
    <property type="protein sequence ID" value="CAK9141922.1"/>
    <property type="molecule type" value="Genomic_DNA"/>
</dbReference>
<dbReference type="Proteomes" id="UP001642360">
    <property type="component" value="Unassembled WGS sequence"/>
</dbReference>
<dbReference type="PANTHER" id="PTHR11274">
    <property type="entry name" value="RAD25/XP-B DNA REPAIR HELICASE"/>
    <property type="match status" value="1"/>
</dbReference>
<dbReference type="Pfam" id="PF16203">
    <property type="entry name" value="ERCC3_RAD25_C"/>
    <property type="match status" value="1"/>
</dbReference>
<sequence>MIECHRGRPQDRMAGGKEEFNAFFYSLVSTDTQEMYYSTKRQQFLIDQGYSFKVKLSIASLNLVCVHAY</sequence>
<evidence type="ECO:0000313" key="6">
    <source>
        <dbReference type="EMBL" id="CAK9141922.1"/>
    </source>
</evidence>
<protein>
    <recommendedName>
        <fullName evidence="5">ERCC3/RAD25/XPB helicase C-terminal domain-containing protein</fullName>
    </recommendedName>
</protein>
<dbReference type="InterPro" id="IPR050615">
    <property type="entry name" value="ATP-dep_DNA_Helicase"/>
</dbReference>
<evidence type="ECO:0000256" key="3">
    <source>
        <dbReference type="ARBA" id="ARBA00022806"/>
    </source>
</evidence>
<proteinExistence type="predicted"/>
<dbReference type="AlphaFoldDB" id="A0ABC8RAX4"/>
<name>A0ABC8RAX4_9AQUA</name>
<dbReference type="GO" id="GO:0016787">
    <property type="term" value="F:hydrolase activity"/>
    <property type="evidence" value="ECO:0007669"/>
    <property type="project" value="UniProtKB-KW"/>
</dbReference>
<evidence type="ECO:0000256" key="1">
    <source>
        <dbReference type="ARBA" id="ARBA00022741"/>
    </source>
</evidence>
<keyword evidence="7" id="KW-1185">Reference proteome</keyword>
<dbReference type="InterPro" id="IPR032438">
    <property type="entry name" value="ERCC3_RAD25_C"/>
</dbReference>
<dbReference type="Gene3D" id="3.40.50.300">
    <property type="entry name" value="P-loop containing nucleotide triphosphate hydrolases"/>
    <property type="match status" value="1"/>
</dbReference>
<dbReference type="GO" id="GO:0004386">
    <property type="term" value="F:helicase activity"/>
    <property type="evidence" value="ECO:0007669"/>
    <property type="project" value="UniProtKB-KW"/>
</dbReference>
<dbReference type="InterPro" id="IPR027417">
    <property type="entry name" value="P-loop_NTPase"/>
</dbReference>
<evidence type="ECO:0000256" key="4">
    <source>
        <dbReference type="ARBA" id="ARBA00022840"/>
    </source>
</evidence>
<comment type="caution">
    <text evidence="6">The sequence shown here is derived from an EMBL/GenBank/DDBJ whole genome shotgun (WGS) entry which is preliminary data.</text>
</comment>